<evidence type="ECO:0000313" key="3">
    <source>
        <dbReference type="WBParaSite" id="EVEC_0001033801-mRNA-1"/>
    </source>
</evidence>
<sequence length="101" mass="11604">MELNICEQETVKYLISQYTVTSVMAGLRKDTIYKDFYGTIVPRLNFDAEKAADALHESMVGVGCDKLAITKIIIDASNSQRQQVYFTYSIAERRRKSQWDN</sequence>
<dbReference type="AlphaFoldDB" id="A0A0N4VHN7"/>
<evidence type="ECO:0000313" key="2">
    <source>
        <dbReference type="Proteomes" id="UP000274131"/>
    </source>
</evidence>
<dbReference type="WBParaSite" id="EVEC_0001033801-mRNA-1">
    <property type="protein sequence ID" value="EVEC_0001033801-mRNA-1"/>
    <property type="gene ID" value="EVEC_0001033801"/>
</dbReference>
<dbReference type="SUPFAM" id="SSF47874">
    <property type="entry name" value="Annexin"/>
    <property type="match status" value="1"/>
</dbReference>
<protein>
    <submittedName>
        <fullName evidence="3">Phage protein</fullName>
    </submittedName>
</protein>
<reference evidence="1 2" key="2">
    <citation type="submission" date="2018-10" db="EMBL/GenBank/DDBJ databases">
        <authorList>
            <consortium name="Pathogen Informatics"/>
        </authorList>
    </citation>
    <scope>NUCLEOTIDE SEQUENCE [LARGE SCALE GENOMIC DNA]</scope>
</reference>
<dbReference type="InterPro" id="IPR037104">
    <property type="entry name" value="Annexin_sf"/>
</dbReference>
<keyword evidence="2" id="KW-1185">Reference proteome</keyword>
<gene>
    <name evidence="1" type="ORF">EVEC_LOCUS9683</name>
</gene>
<dbReference type="Proteomes" id="UP000274131">
    <property type="component" value="Unassembled WGS sequence"/>
</dbReference>
<name>A0A0N4VHN7_ENTVE</name>
<reference evidence="3" key="1">
    <citation type="submission" date="2017-02" db="UniProtKB">
        <authorList>
            <consortium name="WormBaseParasite"/>
        </authorList>
    </citation>
    <scope>IDENTIFICATION</scope>
</reference>
<dbReference type="GO" id="GO:0005544">
    <property type="term" value="F:calcium-dependent phospholipid binding"/>
    <property type="evidence" value="ECO:0007669"/>
    <property type="project" value="InterPro"/>
</dbReference>
<proteinExistence type="predicted"/>
<accession>A0A0N4VHN7</accession>
<dbReference type="EMBL" id="UXUI01010224">
    <property type="protein sequence ID" value="VDD94932.1"/>
    <property type="molecule type" value="Genomic_DNA"/>
</dbReference>
<dbReference type="Gene3D" id="1.10.220.10">
    <property type="entry name" value="Annexin"/>
    <property type="match status" value="1"/>
</dbReference>
<dbReference type="STRING" id="51028.A0A0N4VHN7"/>
<organism evidence="3">
    <name type="scientific">Enterobius vermicularis</name>
    <name type="common">Human pinworm</name>
    <dbReference type="NCBI Taxonomy" id="51028"/>
    <lineage>
        <taxon>Eukaryota</taxon>
        <taxon>Metazoa</taxon>
        <taxon>Ecdysozoa</taxon>
        <taxon>Nematoda</taxon>
        <taxon>Chromadorea</taxon>
        <taxon>Rhabditida</taxon>
        <taxon>Spirurina</taxon>
        <taxon>Oxyuridomorpha</taxon>
        <taxon>Oxyuroidea</taxon>
        <taxon>Oxyuridae</taxon>
        <taxon>Enterobius</taxon>
    </lineage>
</organism>
<evidence type="ECO:0000313" key="1">
    <source>
        <dbReference type="EMBL" id="VDD94932.1"/>
    </source>
</evidence>
<dbReference type="GO" id="GO:0005509">
    <property type="term" value="F:calcium ion binding"/>
    <property type="evidence" value="ECO:0007669"/>
    <property type="project" value="InterPro"/>
</dbReference>